<accession>A0A8J3IE03</accession>
<comment type="caution">
    <text evidence="1">The sequence shown here is derived from an EMBL/GenBank/DDBJ whole genome shotgun (WGS) entry which is preliminary data.</text>
</comment>
<name>A0A8J3IE03_9CHLR</name>
<dbReference type="EMBL" id="BNJK01000001">
    <property type="protein sequence ID" value="GHO93644.1"/>
    <property type="molecule type" value="Genomic_DNA"/>
</dbReference>
<gene>
    <name evidence="1" type="ORF">KSF_036920</name>
</gene>
<sequence>MWPCAFYTNSDHCNGNSKQCACSCYLMLIMRAITSSNHPSPHPLAITAIIWLRYRH</sequence>
<evidence type="ECO:0000313" key="2">
    <source>
        <dbReference type="Proteomes" id="UP000597444"/>
    </source>
</evidence>
<proteinExistence type="predicted"/>
<keyword evidence="2" id="KW-1185">Reference proteome</keyword>
<dbReference type="AlphaFoldDB" id="A0A8J3IE03"/>
<organism evidence="1 2">
    <name type="scientific">Reticulibacter mediterranei</name>
    <dbReference type="NCBI Taxonomy" id="2778369"/>
    <lineage>
        <taxon>Bacteria</taxon>
        <taxon>Bacillati</taxon>
        <taxon>Chloroflexota</taxon>
        <taxon>Ktedonobacteria</taxon>
        <taxon>Ktedonobacterales</taxon>
        <taxon>Reticulibacteraceae</taxon>
        <taxon>Reticulibacter</taxon>
    </lineage>
</organism>
<protein>
    <submittedName>
        <fullName evidence="1">Uncharacterized protein</fullName>
    </submittedName>
</protein>
<evidence type="ECO:0000313" key="1">
    <source>
        <dbReference type="EMBL" id="GHO93644.1"/>
    </source>
</evidence>
<reference evidence="1" key="1">
    <citation type="submission" date="2020-10" db="EMBL/GenBank/DDBJ databases">
        <title>Taxonomic study of unclassified bacteria belonging to the class Ktedonobacteria.</title>
        <authorList>
            <person name="Yabe S."/>
            <person name="Wang C.M."/>
            <person name="Zheng Y."/>
            <person name="Sakai Y."/>
            <person name="Cavaletti L."/>
            <person name="Monciardini P."/>
            <person name="Donadio S."/>
        </authorList>
    </citation>
    <scope>NUCLEOTIDE SEQUENCE</scope>
    <source>
        <strain evidence="1">ID150040</strain>
    </source>
</reference>
<dbReference type="Proteomes" id="UP000597444">
    <property type="component" value="Unassembled WGS sequence"/>
</dbReference>